<evidence type="ECO:0000256" key="4">
    <source>
        <dbReference type="ARBA" id="ARBA00022692"/>
    </source>
</evidence>
<evidence type="ECO:0000313" key="11">
    <source>
        <dbReference type="EMBL" id="CAE0039023.1"/>
    </source>
</evidence>
<keyword evidence="7 8" id="KW-0472">Membrane</keyword>
<dbReference type="Pfam" id="PF23358">
    <property type="entry name" value="OST48_MD"/>
    <property type="match status" value="1"/>
</dbReference>
<dbReference type="PANTHER" id="PTHR10830:SF0">
    <property type="entry name" value="DOLICHYL-DIPHOSPHOOLIGOSACCHARIDE--PROTEIN GLYCOSYLTRANSFERASE 48 KDA SUBUNIT"/>
    <property type="match status" value="1"/>
</dbReference>
<dbReference type="InterPro" id="IPR055459">
    <property type="entry name" value="OST48_MD"/>
</dbReference>
<feature type="chain" id="PRO_5035952837" description="Dolichyl-diphosphooligosaccharide--protein glycosyltransferase 48 kDa subunit" evidence="8">
    <location>
        <begin position="24"/>
        <end position="443"/>
    </location>
</feature>
<dbReference type="AlphaFoldDB" id="A0A7S3EAB5"/>
<dbReference type="UniPathway" id="UPA00378"/>
<reference evidence="12" key="1">
    <citation type="submission" date="2021-01" db="EMBL/GenBank/DDBJ databases">
        <authorList>
            <person name="Corre E."/>
            <person name="Pelletier E."/>
            <person name="Niang G."/>
            <person name="Scheremetjew M."/>
            <person name="Finn R."/>
            <person name="Kale V."/>
            <person name="Holt S."/>
            <person name="Cochrane G."/>
            <person name="Meng A."/>
            <person name="Brown T."/>
            <person name="Cohen L."/>
        </authorList>
    </citation>
    <scope>NUCLEOTIDE SEQUENCE</scope>
    <source>
        <strain evidence="12">CCMP 769</strain>
    </source>
</reference>
<dbReference type="InterPro" id="IPR055457">
    <property type="entry name" value="OST48_N"/>
</dbReference>
<protein>
    <recommendedName>
        <fullName evidence="8">Dolichyl-diphosphooligosaccharide--protein glycosyltransferase 48 kDa subunit</fullName>
        <shortName evidence="8">Oligosaccharyl transferase 48 kDa subunit</shortName>
    </recommendedName>
</protein>
<evidence type="ECO:0000256" key="1">
    <source>
        <dbReference type="ARBA" id="ARBA00004479"/>
    </source>
</evidence>
<evidence type="ECO:0000256" key="6">
    <source>
        <dbReference type="ARBA" id="ARBA00022989"/>
    </source>
</evidence>
<evidence type="ECO:0000256" key="3">
    <source>
        <dbReference type="ARBA" id="ARBA00008743"/>
    </source>
</evidence>
<evidence type="ECO:0000313" key="12">
    <source>
        <dbReference type="EMBL" id="CAE0039024.1"/>
    </source>
</evidence>
<feature type="signal peptide" evidence="8">
    <location>
        <begin position="1"/>
        <end position="23"/>
    </location>
</feature>
<dbReference type="Pfam" id="PF03345">
    <property type="entry name" value="OST48_N"/>
    <property type="match status" value="1"/>
</dbReference>
<feature type="domain" description="OST48 N-terminal" evidence="9">
    <location>
        <begin position="31"/>
        <end position="271"/>
    </location>
</feature>
<evidence type="ECO:0000256" key="5">
    <source>
        <dbReference type="ARBA" id="ARBA00022824"/>
    </source>
</evidence>
<comment type="subunit">
    <text evidence="8">Component of the oligosaccharyltransferase (OST) complex.</text>
</comment>
<dbReference type="EMBL" id="HBHW01009269">
    <property type="protein sequence ID" value="CAE0039024.1"/>
    <property type="molecule type" value="Transcribed_RNA"/>
</dbReference>
<keyword evidence="5 8" id="KW-0256">Endoplasmic reticulum</keyword>
<feature type="transmembrane region" description="Helical" evidence="8">
    <location>
        <begin position="401"/>
        <end position="423"/>
    </location>
</feature>
<proteinExistence type="inferred from homology"/>
<evidence type="ECO:0000256" key="8">
    <source>
        <dbReference type="RuleBase" id="RU361142"/>
    </source>
</evidence>
<feature type="domain" description="OST48 middle" evidence="10">
    <location>
        <begin position="286"/>
        <end position="425"/>
    </location>
</feature>
<gene>
    <name evidence="11" type="ORF">RMAR00112_LOCUS6982</name>
    <name evidence="12" type="ORF">RMAR00112_LOCUS6983</name>
</gene>
<organism evidence="12">
    <name type="scientific">Rhodosorus marinus</name>
    <dbReference type="NCBI Taxonomy" id="101924"/>
    <lineage>
        <taxon>Eukaryota</taxon>
        <taxon>Rhodophyta</taxon>
        <taxon>Stylonematophyceae</taxon>
        <taxon>Stylonematales</taxon>
        <taxon>Stylonemataceae</taxon>
        <taxon>Rhodosorus</taxon>
    </lineage>
</organism>
<keyword evidence="4 8" id="KW-0812">Transmembrane</keyword>
<sequence length="443" mass="49840">MACRKRPILAALLLIFWAGSVEVEGELGGTRVLMIIDDLSNQEVYSTILKYLQDDGFQVTVKEEIEEMLDIHDGVSFNYDSIILLAPKARSLGRGIPKEALDDFLMQGNNVLLGMDPVYSDFMKDIALTFGVELDRKRSYVIDHGSFHKHLDKGDHTTVISGGHSISSPLTGGAELSGISFRGVGAALVEDNELVEKLLWGSETSFSYKPSTDVVTSPLVTGTDCVLAAAVQTRKQSRAVYIGSIEMFQNEMMDSAGGDHRRFVVSLLTWTLGSKGLLRAERIRWHRVGEEDQKSTYRVKDDLVVHVNIMEWYYKQQQWKPFASDDVQIEFTSMDPYARVRLVPQGNGTFEAEVPVPDHYGVFKLEMNHFREGYTPISMYETISIRPFWHNEYPRFILRAYPYYLSAVLNLVGVFAFAVVYLYSKEPKAKAVNAAASKTVKAE</sequence>
<dbReference type="InterPro" id="IPR005013">
    <property type="entry name" value="DDOST_48_kDa_subunit"/>
</dbReference>
<dbReference type="PANTHER" id="PTHR10830">
    <property type="entry name" value="DOLICHYL-DIPHOSPHOOLIGOSACCHARIDE--PROTEIN GLYCOSYLTRANSFERASE 48 KDA SUBUNIT"/>
    <property type="match status" value="1"/>
</dbReference>
<dbReference type="GO" id="GO:0018279">
    <property type="term" value="P:protein N-linked glycosylation via asparagine"/>
    <property type="evidence" value="ECO:0007669"/>
    <property type="project" value="UniProtKB-UniRule"/>
</dbReference>
<dbReference type="GO" id="GO:0008250">
    <property type="term" value="C:oligosaccharyltransferase complex"/>
    <property type="evidence" value="ECO:0007669"/>
    <property type="project" value="TreeGrafter"/>
</dbReference>
<keyword evidence="6 8" id="KW-1133">Transmembrane helix</keyword>
<comment type="pathway">
    <text evidence="2 8">Protein modification; protein glycosylation.</text>
</comment>
<dbReference type="EMBL" id="HBHW01009268">
    <property type="protein sequence ID" value="CAE0039023.1"/>
    <property type="molecule type" value="Transcribed_RNA"/>
</dbReference>
<evidence type="ECO:0000259" key="10">
    <source>
        <dbReference type="Pfam" id="PF23358"/>
    </source>
</evidence>
<name>A0A7S3EAB5_9RHOD</name>
<comment type="function">
    <text evidence="8">Subunit of the oligosaccharyl transferase (OST) complex that catalyzes the initial transfer of a defined glycan (Glc(3)Man(9)GlcNAc(2) in eukaryotes) from the lipid carrier dolichol-pyrophosphate to an asparagine residue within an Asn-X-Ser/Thr consensus motif in nascent polypeptide chains, the first step in protein N-glycosylation. N-glycosylation occurs cotranslationally and the complex associates with the Sec61 complex at the channel-forming translocon complex that mediates protein translocation across the endoplasmic reticulum (ER).</text>
</comment>
<evidence type="ECO:0000256" key="7">
    <source>
        <dbReference type="ARBA" id="ARBA00023136"/>
    </source>
</evidence>
<comment type="similarity">
    <text evidence="3 8">Belongs to the DDOST 48 kDa subunit family.</text>
</comment>
<keyword evidence="8" id="KW-0732">Signal</keyword>
<accession>A0A7S3EAB5</accession>
<evidence type="ECO:0000259" key="9">
    <source>
        <dbReference type="Pfam" id="PF03345"/>
    </source>
</evidence>
<comment type="subcellular location">
    <subcellularLocation>
        <location evidence="8">Endoplasmic reticulum membrane</location>
        <topology evidence="8">Single-pass type I membrane protein</topology>
    </subcellularLocation>
    <subcellularLocation>
        <location evidence="1">Membrane</location>
        <topology evidence="1">Single-pass type I membrane protein</topology>
    </subcellularLocation>
</comment>
<evidence type="ECO:0000256" key="2">
    <source>
        <dbReference type="ARBA" id="ARBA00004922"/>
    </source>
</evidence>